<dbReference type="GO" id="GO:0009307">
    <property type="term" value="P:DNA restriction-modification system"/>
    <property type="evidence" value="ECO:0007669"/>
    <property type="project" value="InterPro"/>
</dbReference>
<evidence type="ECO:0000313" key="5">
    <source>
        <dbReference type="Proteomes" id="UP000000740"/>
    </source>
</evidence>
<name>B9LXG3_HALLT</name>
<dbReference type="Gene3D" id="3.40.1350.10">
    <property type="match status" value="1"/>
</dbReference>
<dbReference type="RefSeq" id="WP_012660339.1">
    <property type="nucleotide sequence ID" value="NC_012030.1"/>
</dbReference>
<evidence type="ECO:0000313" key="4">
    <source>
        <dbReference type="EMBL" id="ACM59154.1"/>
    </source>
</evidence>
<keyword evidence="2" id="KW-0472">Membrane</keyword>
<dbReference type="InterPro" id="IPR011856">
    <property type="entry name" value="tRNA_endonuc-like_dom_sf"/>
</dbReference>
<dbReference type="InterPro" id="IPR007560">
    <property type="entry name" value="Restrct_endonuc_IV_Mrr"/>
</dbReference>
<geneLocation type="plasmid" evidence="4 5">
    <name>pHLAC01</name>
</geneLocation>
<feature type="domain" description="Restriction endonuclease type IV Mrr" evidence="3">
    <location>
        <begin position="4"/>
        <end position="59"/>
    </location>
</feature>
<feature type="compositionally biased region" description="Low complexity" evidence="1">
    <location>
        <begin position="101"/>
        <end position="115"/>
    </location>
</feature>
<sequence>MYTTVGSPDVQQYASLRQQFENVDKVLTVTTNGYSRQAREIAEDLNVKLIDCNGLVELIDEHDTLDLVAEYLDFIEPVEQSESDEPERSDDAPLNDTGDVSTSQEPSMDSQSSSPETLLSRRWQNVILGASLGWLVALFGVTAVPDGLLGALFLGSGIGLPIAIYLDTRVF</sequence>
<evidence type="ECO:0000256" key="1">
    <source>
        <dbReference type="SAM" id="MobiDB-lite"/>
    </source>
</evidence>
<feature type="compositionally biased region" description="Acidic residues" evidence="1">
    <location>
        <begin position="79"/>
        <end position="88"/>
    </location>
</feature>
<keyword evidence="2" id="KW-0812">Transmembrane</keyword>
<accession>B9LXG3</accession>
<gene>
    <name evidence="4" type="ordered locus">Hlac_3652</name>
</gene>
<feature type="transmembrane region" description="Helical" evidence="2">
    <location>
        <begin position="123"/>
        <end position="141"/>
    </location>
</feature>
<dbReference type="Proteomes" id="UP000000740">
    <property type="component" value="Plasmid pHLAC01"/>
</dbReference>
<dbReference type="GO" id="GO:0003677">
    <property type="term" value="F:DNA binding"/>
    <property type="evidence" value="ECO:0007669"/>
    <property type="project" value="InterPro"/>
</dbReference>
<dbReference type="EMBL" id="CP001367">
    <property type="protein sequence ID" value="ACM59154.1"/>
    <property type="molecule type" value="Genomic_DNA"/>
</dbReference>
<feature type="region of interest" description="Disordered" evidence="1">
    <location>
        <begin position="78"/>
        <end position="115"/>
    </location>
</feature>
<dbReference type="SUPFAM" id="SSF52980">
    <property type="entry name" value="Restriction endonuclease-like"/>
    <property type="match status" value="1"/>
</dbReference>
<dbReference type="InterPro" id="IPR011335">
    <property type="entry name" value="Restrct_endonuc-II-like"/>
</dbReference>
<dbReference type="Pfam" id="PF04471">
    <property type="entry name" value="Mrr_cat"/>
    <property type="match status" value="1"/>
</dbReference>
<feature type="transmembrane region" description="Helical" evidence="2">
    <location>
        <begin position="147"/>
        <end position="166"/>
    </location>
</feature>
<dbReference type="GeneID" id="7402562"/>
<evidence type="ECO:0000256" key="2">
    <source>
        <dbReference type="SAM" id="Phobius"/>
    </source>
</evidence>
<dbReference type="AlphaFoldDB" id="B9LXG3"/>
<reference evidence="4 5" key="1">
    <citation type="journal article" date="2016" name="Stand. Genomic Sci.">
        <title>Complete genome sequence of the Antarctic Halorubrum lacusprofundi type strain ACAM 34.</title>
        <authorList>
            <person name="Anderson I.J."/>
            <person name="DasSarma P."/>
            <person name="Lucas S."/>
            <person name="Copeland A."/>
            <person name="Lapidus A."/>
            <person name="Del Rio T.G."/>
            <person name="Tice H."/>
            <person name="Dalin E."/>
            <person name="Bruce D.C."/>
            <person name="Goodwin L."/>
            <person name="Pitluck S."/>
            <person name="Sims D."/>
            <person name="Brettin T.S."/>
            <person name="Detter J.C."/>
            <person name="Han C.S."/>
            <person name="Larimer F."/>
            <person name="Hauser L."/>
            <person name="Land M."/>
            <person name="Ivanova N."/>
            <person name="Richardson P."/>
            <person name="Cavicchioli R."/>
            <person name="DasSarma S."/>
            <person name="Woese C.R."/>
            <person name="Kyrpides N.C."/>
        </authorList>
    </citation>
    <scope>NUCLEOTIDE SEQUENCE [LARGE SCALE GENOMIC DNA]</scope>
    <source>
        <strain evidence="5">ATCC 49239 / DSM 5036 / JCM 8891 / ACAM 34</strain>
    </source>
</reference>
<keyword evidence="2" id="KW-1133">Transmembrane helix</keyword>
<organism evidence="4 5">
    <name type="scientific">Halorubrum lacusprofundi (strain ATCC 49239 / DSM 5036 / JCM 8891 / ACAM 34)</name>
    <dbReference type="NCBI Taxonomy" id="416348"/>
    <lineage>
        <taxon>Archaea</taxon>
        <taxon>Methanobacteriati</taxon>
        <taxon>Methanobacteriota</taxon>
        <taxon>Stenosarchaea group</taxon>
        <taxon>Halobacteria</taxon>
        <taxon>Halobacteriales</taxon>
        <taxon>Haloferacaceae</taxon>
        <taxon>Halorubrum</taxon>
    </lineage>
</organism>
<protein>
    <recommendedName>
        <fullName evidence="3">Restriction endonuclease type IV Mrr domain-containing protein</fullName>
    </recommendedName>
</protein>
<evidence type="ECO:0000259" key="3">
    <source>
        <dbReference type="Pfam" id="PF04471"/>
    </source>
</evidence>
<keyword evidence="5" id="KW-1185">Reference proteome</keyword>
<keyword evidence="4" id="KW-0614">Plasmid</keyword>
<proteinExistence type="predicted"/>
<dbReference type="GO" id="GO:0004519">
    <property type="term" value="F:endonuclease activity"/>
    <property type="evidence" value="ECO:0007669"/>
    <property type="project" value="InterPro"/>
</dbReference>
<dbReference type="HOGENOM" id="CLU_1559432_0_0_2"/>
<dbReference type="eggNOG" id="arCOG02782">
    <property type="taxonomic scope" value="Archaea"/>
</dbReference>
<dbReference type="KEGG" id="hla:Hlac_3652"/>